<evidence type="ECO:0000313" key="1">
    <source>
        <dbReference type="Proteomes" id="UP000887580"/>
    </source>
</evidence>
<protein>
    <submittedName>
        <fullName evidence="2">Uncharacterized protein</fullName>
    </submittedName>
</protein>
<dbReference type="WBParaSite" id="PS1159_v2.g8518.t1">
    <property type="protein sequence ID" value="PS1159_v2.g8518.t1"/>
    <property type="gene ID" value="PS1159_v2.g8518"/>
</dbReference>
<accession>A0AC35GT79</accession>
<name>A0AC35GT79_9BILA</name>
<reference evidence="2" key="1">
    <citation type="submission" date="2022-11" db="UniProtKB">
        <authorList>
            <consortium name="WormBaseParasite"/>
        </authorList>
    </citation>
    <scope>IDENTIFICATION</scope>
</reference>
<proteinExistence type="predicted"/>
<evidence type="ECO:0000313" key="2">
    <source>
        <dbReference type="WBParaSite" id="PS1159_v2.g8518.t1"/>
    </source>
</evidence>
<organism evidence="1 2">
    <name type="scientific">Panagrolaimus sp. PS1159</name>
    <dbReference type="NCBI Taxonomy" id="55785"/>
    <lineage>
        <taxon>Eukaryota</taxon>
        <taxon>Metazoa</taxon>
        <taxon>Ecdysozoa</taxon>
        <taxon>Nematoda</taxon>
        <taxon>Chromadorea</taxon>
        <taxon>Rhabditida</taxon>
        <taxon>Tylenchina</taxon>
        <taxon>Panagrolaimomorpha</taxon>
        <taxon>Panagrolaimoidea</taxon>
        <taxon>Panagrolaimidae</taxon>
        <taxon>Panagrolaimus</taxon>
    </lineage>
</organism>
<sequence length="243" mass="27520">MATKNNKYSFIEQSFTTSENRYYNLNLNQSGKCATLISVQSNSKTNNNKNYVSDNYEENQKSQSWNKSFKKDSSDLNTTNKSTLSLNIAAYKNPISSDLFRNENVEGLKKEKFGSIKTPKQRLTGPFKFQNPFEFPRQQDGDQKNEPEVKQFKASQKLTDQEKSQSSQQSAPAPAPAASQVGTSPGLKSDQEELPPEREKLVTRRPGFSYQLVTIEHQRGCKFGLGIKHYQNKVIVSRVDDGK</sequence>
<dbReference type="Proteomes" id="UP000887580">
    <property type="component" value="Unplaced"/>
</dbReference>